<name>A0A3N1PNW4_9GAMM</name>
<dbReference type="Gene3D" id="3.30.450.20">
    <property type="entry name" value="PAS domain"/>
    <property type="match status" value="1"/>
</dbReference>
<evidence type="ECO:0000313" key="11">
    <source>
        <dbReference type="EMBL" id="ROQ30425.1"/>
    </source>
</evidence>
<evidence type="ECO:0000256" key="2">
    <source>
        <dbReference type="ARBA" id="ARBA00004665"/>
    </source>
</evidence>
<feature type="domain" description="PAS" evidence="6">
    <location>
        <begin position="284"/>
        <end position="330"/>
    </location>
</feature>
<evidence type="ECO:0000259" key="10">
    <source>
        <dbReference type="PROSITE" id="PS51371"/>
    </source>
</evidence>
<dbReference type="CDD" id="cd01949">
    <property type="entry name" value="GGDEF"/>
    <property type="match status" value="1"/>
</dbReference>
<feature type="domain" description="CBS" evidence="10">
    <location>
        <begin position="18"/>
        <end position="75"/>
    </location>
</feature>
<reference evidence="11 12" key="1">
    <citation type="submission" date="2018-11" db="EMBL/GenBank/DDBJ databases">
        <title>Genomic Encyclopedia of Type Strains, Phase IV (KMG-IV): sequencing the most valuable type-strain genomes for metagenomic binning, comparative biology and taxonomic classification.</title>
        <authorList>
            <person name="Goeker M."/>
        </authorList>
    </citation>
    <scope>NUCLEOTIDE SEQUENCE [LARGE SCALE GENOMIC DNA]</scope>
    <source>
        <strain evidence="11 12">DSM 21945</strain>
    </source>
</reference>
<keyword evidence="5" id="KW-0129">CBS domain</keyword>
<dbReference type="CDD" id="cd01948">
    <property type="entry name" value="EAL"/>
    <property type="match status" value="1"/>
</dbReference>
<accession>A0A3N1PNW4</accession>
<dbReference type="Gene3D" id="3.20.20.450">
    <property type="entry name" value="EAL domain"/>
    <property type="match status" value="1"/>
</dbReference>
<feature type="domain" description="PAC" evidence="7">
    <location>
        <begin position="357"/>
        <end position="409"/>
    </location>
</feature>
<dbReference type="InterPro" id="IPR001633">
    <property type="entry name" value="EAL_dom"/>
</dbReference>
<evidence type="ECO:0000259" key="9">
    <source>
        <dbReference type="PROSITE" id="PS50887"/>
    </source>
</evidence>
<comment type="caution">
    <text evidence="11">The sequence shown here is derived from an EMBL/GenBank/DDBJ whole genome shotgun (WGS) entry which is preliminary data.</text>
</comment>
<gene>
    <name evidence="11" type="ORF">EDC28_101111</name>
</gene>
<dbReference type="GO" id="GO:0052621">
    <property type="term" value="F:diguanylate cyclase activity"/>
    <property type="evidence" value="ECO:0007669"/>
    <property type="project" value="UniProtKB-EC"/>
</dbReference>
<dbReference type="PANTHER" id="PTHR44757:SF2">
    <property type="entry name" value="BIOFILM ARCHITECTURE MAINTENANCE PROTEIN MBAA"/>
    <property type="match status" value="1"/>
</dbReference>
<dbReference type="SMART" id="SM00091">
    <property type="entry name" value="PAS"/>
    <property type="match status" value="1"/>
</dbReference>
<dbReference type="SUPFAM" id="SSF141868">
    <property type="entry name" value="EAL domain-like"/>
    <property type="match status" value="1"/>
</dbReference>
<dbReference type="SUPFAM" id="SSF55785">
    <property type="entry name" value="PYP-like sensor domain (PAS domain)"/>
    <property type="match status" value="1"/>
</dbReference>
<dbReference type="SMART" id="SM00267">
    <property type="entry name" value="GGDEF"/>
    <property type="match status" value="1"/>
</dbReference>
<feature type="domain" description="EAL" evidence="8">
    <location>
        <begin position="583"/>
        <end position="836"/>
    </location>
</feature>
<dbReference type="SMART" id="SM00116">
    <property type="entry name" value="CBS"/>
    <property type="match status" value="4"/>
</dbReference>
<dbReference type="InterPro" id="IPR001610">
    <property type="entry name" value="PAC"/>
</dbReference>
<dbReference type="InterPro" id="IPR000700">
    <property type="entry name" value="PAS-assoc_C"/>
</dbReference>
<dbReference type="PROSITE" id="PS50113">
    <property type="entry name" value="PAC"/>
    <property type="match status" value="1"/>
</dbReference>
<dbReference type="Pfam" id="PF13426">
    <property type="entry name" value="PAS_9"/>
    <property type="match status" value="1"/>
</dbReference>
<dbReference type="InterPro" id="IPR000644">
    <property type="entry name" value="CBS_dom"/>
</dbReference>
<evidence type="ECO:0000259" key="8">
    <source>
        <dbReference type="PROSITE" id="PS50883"/>
    </source>
</evidence>
<dbReference type="PROSITE" id="PS51371">
    <property type="entry name" value="CBS"/>
    <property type="match status" value="4"/>
</dbReference>
<evidence type="ECO:0000256" key="5">
    <source>
        <dbReference type="PROSITE-ProRule" id="PRU00703"/>
    </source>
</evidence>
<dbReference type="InterPro" id="IPR000014">
    <property type="entry name" value="PAS"/>
</dbReference>
<dbReference type="AlphaFoldDB" id="A0A3N1PNW4"/>
<evidence type="ECO:0000256" key="3">
    <source>
        <dbReference type="ARBA" id="ARBA00012528"/>
    </source>
</evidence>
<dbReference type="SUPFAM" id="SSF55073">
    <property type="entry name" value="Nucleotide cyclase"/>
    <property type="match status" value="1"/>
</dbReference>
<comment type="catalytic activity">
    <reaction evidence="4">
        <text>2 GTP = 3',3'-c-di-GMP + 2 diphosphate</text>
        <dbReference type="Rhea" id="RHEA:24898"/>
        <dbReference type="ChEBI" id="CHEBI:33019"/>
        <dbReference type="ChEBI" id="CHEBI:37565"/>
        <dbReference type="ChEBI" id="CHEBI:58805"/>
        <dbReference type="EC" id="2.7.7.65"/>
    </reaction>
</comment>
<dbReference type="NCBIfam" id="TIGR00229">
    <property type="entry name" value="sensory_box"/>
    <property type="match status" value="1"/>
</dbReference>
<dbReference type="InterPro" id="IPR029787">
    <property type="entry name" value="Nucleotide_cyclase"/>
</dbReference>
<dbReference type="EMBL" id="RJUL01000001">
    <property type="protein sequence ID" value="ROQ30425.1"/>
    <property type="molecule type" value="Genomic_DNA"/>
</dbReference>
<dbReference type="InterPro" id="IPR000160">
    <property type="entry name" value="GGDEF_dom"/>
</dbReference>
<dbReference type="SUPFAM" id="SSF54631">
    <property type="entry name" value="CBS-domain pair"/>
    <property type="match status" value="2"/>
</dbReference>
<dbReference type="Pfam" id="PF00571">
    <property type="entry name" value="CBS"/>
    <property type="match status" value="4"/>
</dbReference>
<evidence type="ECO:0000259" key="7">
    <source>
        <dbReference type="PROSITE" id="PS50113"/>
    </source>
</evidence>
<dbReference type="Gene3D" id="3.30.70.270">
    <property type="match status" value="1"/>
</dbReference>
<feature type="domain" description="CBS" evidence="10">
    <location>
        <begin position="83"/>
        <end position="139"/>
    </location>
</feature>
<feature type="domain" description="GGDEF" evidence="9">
    <location>
        <begin position="441"/>
        <end position="574"/>
    </location>
</feature>
<dbReference type="SMART" id="SM00052">
    <property type="entry name" value="EAL"/>
    <property type="match status" value="1"/>
</dbReference>
<proteinExistence type="predicted"/>
<evidence type="ECO:0000256" key="1">
    <source>
        <dbReference type="ARBA" id="ARBA00001946"/>
    </source>
</evidence>
<dbReference type="SMART" id="SM00086">
    <property type="entry name" value="PAC"/>
    <property type="match status" value="1"/>
</dbReference>
<dbReference type="Pfam" id="PF00563">
    <property type="entry name" value="EAL"/>
    <property type="match status" value="1"/>
</dbReference>
<dbReference type="Pfam" id="PF00990">
    <property type="entry name" value="GGDEF"/>
    <property type="match status" value="1"/>
</dbReference>
<keyword evidence="12" id="KW-1185">Reference proteome</keyword>
<dbReference type="PROSITE" id="PS50887">
    <property type="entry name" value="GGDEF"/>
    <property type="match status" value="1"/>
</dbReference>
<dbReference type="FunFam" id="3.30.70.270:FF:000001">
    <property type="entry name" value="Diguanylate cyclase domain protein"/>
    <property type="match status" value="1"/>
</dbReference>
<dbReference type="PANTHER" id="PTHR44757">
    <property type="entry name" value="DIGUANYLATE CYCLASE DGCP"/>
    <property type="match status" value="1"/>
</dbReference>
<dbReference type="Gene3D" id="3.10.580.10">
    <property type="entry name" value="CBS-domain"/>
    <property type="match status" value="2"/>
</dbReference>
<evidence type="ECO:0000256" key="4">
    <source>
        <dbReference type="ARBA" id="ARBA00034247"/>
    </source>
</evidence>
<protein>
    <recommendedName>
        <fullName evidence="3">diguanylate cyclase</fullName>
        <ecNumber evidence="3">2.7.7.65</ecNumber>
    </recommendedName>
</protein>
<dbReference type="CDD" id="cd00130">
    <property type="entry name" value="PAS"/>
    <property type="match status" value="1"/>
</dbReference>
<sequence>MSAVAPFSLSAEPTVGSIISGGLLSCPPATTVRDACRLMQQARVSCILVQQGDKVLGIWTEGDVRRLDLASPASLTAPISTLMHAPVKSVPAALPLGQAANLLKRHQVRRLLVLNEAEQPVGMLTQSDIIRFQGVEHYLLMRDLASTLRRPAVKVPAGESVATAQALMAEKCVDALVVERSDGAQGIVTERDLVAWVAEPSGHCLDDIATYPLFSMPSGASLMLAVQTLQQQHYRHLGVLDTSGDLLGLLSYSDVLANIEYEYVNQLRRLLDERDTALRLSVEHLRLATQVINASLDGIMITAPDGTIESVNPSFSEMTGYQQDEVVGKTPALLSSGRHGDDFYQLMWRQLQEQGFWQGEIWNKRKNGEVYPEWLTITAIHDDSGAICKYAGIFTDITDRKQKEARIQSLAYFDELTGLPNRRLFTDRLRLAIANARRHRHQVALLFVDLDLFKRINDSLGHLAGDRVLIEVARRLEKTVREGDSVARLGGDEFTVLVPEIDSLGGLECLAQRLIDAIYEPMHINGRALFVSASIGISLFPGDGSNEEQLLRFADTAMYRSKELGRNKFRFYNSEMSERTRQEMRLEERLHHALAKGALNLHYQPKINLASGCLEGLEALLRWHDDELGQVSPAEVIPLAERLGLIETLGTQVLEMVCAQLQKWQHLARVPVAVNLSVLQLQSEHFLRVLDHCLSRYQIAPELIELEITESFFIPERAEAMLAMLEAIRSRGIRLSIDDFGTGYSSLAYLRKLPINALKLDRSFVQNLPGSQGEVEISLAVLGMARGLGLEVIAEGVETAAQAEFLAKHHCQQAQGFYFSRPLPADAVPRWLEINAPNQ</sequence>
<dbReference type="InterPro" id="IPR035919">
    <property type="entry name" value="EAL_sf"/>
</dbReference>
<dbReference type="NCBIfam" id="TIGR00254">
    <property type="entry name" value="GGDEF"/>
    <property type="match status" value="1"/>
</dbReference>
<evidence type="ECO:0000313" key="12">
    <source>
        <dbReference type="Proteomes" id="UP000268033"/>
    </source>
</evidence>
<dbReference type="PROSITE" id="PS50883">
    <property type="entry name" value="EAL"/>
    <property type="match status" value="1"/>
</dbReference>
<comment type="pathway">
    <text evidence="2">Purine metabolism; 3',5'-cyclic di-GMP biosynthesis.</text>
</comment>
<evidence type="ECO:0000259" key="6">
    <source>
        <dbReference type="PROSITE" id="PS50112"/>
    </source>
</evidence>
<comment type="cofactor">
    <cofactor evidence="1">
        <name>Mg(2+)</name>
        <dbReference type="ChEBI" id="CHEBI:18420"/>
    </cofactor>
</comment>
<dbReference type="InterPro" id="IPR035965">
    <property type="entry name" value="PAS-like_dom_sf"/>
</dbReference>
<feature type="domain" description="CBS" evidence="10">
    <location>
        <begin position="209"/>
        <end position="267"/>
    </location>
</feature>
<dbReference type="InterPro" id="IPR052155">
    <property type="entry name" value="Biofilm_reg_signaling"/>
</dbReference>
<dbReference type="PROSITE" id="PS50112">
    <property type="entry name" value="PAS"/>
    <property type="match status" value="1"/>
</dbReference>
<dbReference type="EC" id="2.7.7.65" evidence="3"/>
<dbReference type="Proteomes" id="UP000268033">
    <property type="component" value="Unassembled WGS sequence"/>
</dbReference>
<dbReference type="InterPro" id="IPR043128">
    <property type="entry name" value="Rev_trsase/Diguanyl_cyclase"/>
</dbReference>
<dbReference type="STRING" id="584787.GCA_001247655_01702"/>
<dbReference type="InterPro" id="IPR046342">
    <property type="entry name" value="CBS_dom_sf"/>
</dbReference>
<organism evidence="11 12">
    <name type="scientific">Gallaecimonas pentaromativorans</name>
    <dbReference type="NCBI Taxonomy" id="584787"/>
    <lineage>
        <taxon>Bacteria</taxon>
        <taxon>Pseudomonadati</taxon>
        <taxon>Pseudomonadota</taxon>
        <taxon>Gammaproteobacteria</taxon>
        <taxon>Enterobacterales</taxon>
        <taxon>Gallaecimonadaceae</taxon>
        <taxon>Gallaecimonas</taxon>
    </lineage>
</organism>
<feature type="domain" description="CBS" evidence="10">
    <location>
        <begin position="148"/>
        <end position="208"/>
    </location>
</feature>